<dbReference type="OrthoDB" id="6402835at2"/>
<evidence type="ECO:0000313" key="3">
    <source>
        <dbReference type="Proteomes" id="UP000031327"/>
    </source>
</evidence>
<dbReference type="AlphaFoldDB" id="A0A0C1MJI3"/>
<feature type="transmembrane region" description="Helical" evidence="1">
    <location>
        <begin position="6"/>
        <end position="23"/>
    </location>
</feature>
<proteinExistence type="predicted"/>
<evidence type="ECO:0000313" key="2">
    <source>
        <dbReference type="EMBL" id="KID57129.1"/>
    </source>
</evidence>
<sequence>MVKVLATMISTIIVFAGCLGFAFDIEIGIDSDKAFYFLAVAIAIASTVGYQLICKDWGLKKAFVCLHVIPILLVVTLRLLN</sequence>
<protein>
    <submittedName>
        <fullName evidence="2">Uncharacterized protein</fullName>
    </submittedName>
</protein>
<reference evidence="2 3" key="1">
    <citation type="submission" date="2014-12" db="EMBL/GenBank/DDBJ databases">
        <title>Draft Genome Sequence of Pseudoalteromonas luteoviolacea HI1.</title>
        <authorList>
            <person name="Asahina A.Y."/>
            <person name="Hadfield M.G."/>
        </authorList>
    </citation>
    <scope>NUCLEOTIDE SEQUENCE [LARGE SCALE GENOMIC DNA]</scope>
    <source>
        <strain evidence="2 3">HI1</strain>
    </source>
</reference>
<name>A0A0C1MJI3_9GAMM</name>
<dbReference type="EMBL" id="JWIC01000005">
    <property type="protein sequence ID" value="KID57129.1"/>
    <property type="molecule type" value="Genomic_DNA"/>
</dbReference>
<accession>A0A0C1MJI3</accession>
<feature type="transmembrane region" description="Helical" evidence="1">
    <location>
        <begin position="59"/>
        <end position="80"/>
    </location>
</feature>
<comment type="caution">
    <text evidence="2">The sequence shown here is derived from an EMBL/GenBank/DDBJ whole genome shotgun (WGS) entry which is preliminary data.</text>
</comment>
<keyword evidence="1" id="KW-0472">Membrane</keyword>
<gene>
    <name evidence="2" type="ORF">JF50_07765</name>
</gene>
<keyword evidence="1" id="KW-1133">Transmembrane helix</keyword>
<keyword evidence="1" id="KW-0812">Transmembrane</keyword>
<organism evidence="2 3">
    <name type="scientific">Pseudoalteromonas luteoviolacea</name>
    <dbReference type="NCBI Taxonomy" id="43657"/>
    <lineage>
        <taxon>Bacteria</taxon>
        <taxon>Pseudomonadati</taxon>
        <taxon>Pseudomonadota</taxon>
        <taxon>Gammaproteobacteria</taxon>
        <taxon>Alteromonadales</taxon>
        <taxon>Pseudoalteromonadaceae</taxon>
        <taxon>Pseudoalteromonas</taxon>
    </lineage>
</organism>
<dbReference type="RefSeq" id="WP_039608906.1">
    <property type="nucleotide sequence ID" value="NZ_JWIC01000005.1"/>
</dbReference>
<dbReference type="Proteomes" id="UP000031327">
    <property type="component" value="Unassembled WGS sequence"/>
</dbReference>
<evidence type="ECO:0000256" key="1">
    <source>
        <dbReference type="SAM" id="Phobius"/>
    </source>
</evidence>
<feature type="transmembrane region" description="Helical" evidence="1">
    <location>
        <begin position="35"/>
        <end position="53"/>
    </location>
</feature>